<feature type="binding site" evidence="12">
    <location>
        <position position="9"/>
    </location>
    <ligand>
        <name>Mg(2+)</name>
        <dbReference type="ChEBI" id="CHEBI:18420"/>
    </ligand>
</feature>
<dbReference type="SUPFAM" id="SSF56784">
    <property type="entry name" value="HAD-like"/>
    <property type="match status" value="1"/>
</dbReference>
<feature type="binding site" evidence="12">
    <location>
        <position position="134"/>
    </location>
    <ligand>
        <name>Mg(2+)</name>
        <dbReference type="ChEBI" id="CHEBI:18420"/>
    </ligand>
</feature>
<dbReference type="InterPro" id="IPR006439">
    <property type="entry name" value="HAD-SF_hydro_IA"/>
</dbReference>
<dbReference type="AlphaFoldDB" id="A0A3D8M8U6"/>
<comment type="subcellular location">
    <subcellularLocation>
        <location evidence="1 9">Cytoplasm</location>
    </subcellularLocation>
</comment>
<dbReference type="GO" id="GO:0016791">
    <property type="term" value="F:phosphatase activity"/>
    <property type="evidence" value="ECO:0007669"/>
    <property type="project" value="InterPro"/>
</dbReference>
<keyword evidence="2 9" id="KW-0963">Cytoplasm</keyword>
<dbReference type="InterPro" id="IPR006543">
    <property type="entry name" value="Histidinol-phos"/>
</dbReference>
<reference evidence="14" key="1">
    <citation type="submission" date="2018-08" db="EMBL/GenBank/DDBJ databases">
        <authorList>
            <person name="Zhang J."/>
            <person name="Du Z.-J."/>
        </authorList>
    </citation>
    <scope>NUCLEOTIDE SEQUENCE [LARGE SCALE GENOMIC DNA]</scope>
    <source>
        <strain evidence="14">KCTC 52655</strain>
    </source>
</reference>
<evidence type="ECO:0000256" key="7">
    <source>
        <dbReference type="ARBA" id="ARBA00031828"/>
    </source>
</evidence>
<evidence type="ECO:0000256" key="1">
    <source>
        <dbReference type="ARBA" id="ARBA00004496"/>
    </source>
</evidence>
<feature type="active site" description="Nucleophile" evidence="10">
    <location>
        <position position="11"/>
    </location>
</feature>
<dbReference type="PIRSF" id="PIRSF004682">
    <property type="entry name" value="GmhB"/>
    <property type="match status" value="1"/>
</dbReference>
<keyword evidence="6 9" id="KW-0119">Carbohydrate metabolism</keyword>
<keyword evidence="3 12" id="KW-0479">Metal-binding</keyword>
<dbReference type="RefSeq" id="WP_115592896.1">
    <property type="nucleotide sequence ID" value="NZ_QRHA01000005.1"/>
</dbReference>
<keyword evidence="14" id="KW-1185">Reference proteome</keyword>
<gene>
    <name evidence="13" type="ORF">DXV75_08045</name>
</gene>
<dbReference type="PANTHER" id="PTHR42891">
    <property type="entry name" value="D-GLYCERO-BETA-D-MANNO-HEPTOSE-1,7-BISPHOSPHATE 7-PHOSPHATASE"/>
    <property type="match status" value="1"/>
</dbReference>
<evidence type="ECO:0000256" key="5">
    <source>
        <dbReference type="ARBA" id="ARBA00022833"/>
    </source>
</evidence>
<dbReference type="Pfam" id="PF13242">
    <property type="entry name" value="Hydrolase_like"/>
    <property type="match status" value="1"/>
</dbReference>
<feature type="binding site" evidence="12">
    <location>
        <position position="92"/>
    </location>
    <ligand>
        <name>Zn(2+)</name>
        <dbReference type="ChEBI" id="CHEBI:29105"/>
    </ligand>
</feature>
<feature type="binding site" evidence="12">
    <location>
        <position position="11"/>
    </location>
    <ligand>
        <name>Mg(2+)</name>
        <dbReference type="ChEBI" id="CHEBI:18420"/>
    </ligand>
</feature>
<evidence type="ECO:0000256" key="9">
    <source>
        <dbReference type="PIRNR" id="PIRNR004682"/>
    </source>
</evidence>
<comment type="caution">
    <text evidence="13">The sequence shown here is derived from an EMBL/GenBank/DDBJ whole genome shotgun (WGS) entry which is preliminary data.</text>
</comment>
<comment type="cofactor">
    <cofactor evidence="12">
        <name>Mg(2+)</name>
        <dbReference type="ChEBI" id="CHEBI:18420"/>
    </cofactor>
</comment>
<feature type="binding site" evidence="12">
    <location>
        <position position="105"/>
    </location>
    <ligand>
        <name>Zn(2+)</name>
        <dbReference type="ChEBI" id="CHEBI:29105"/>
    </ligand>
</feature>
<keyword evidence="4 9" id="KW-0378">Hydrolase</keyword>
<dbReference type="InterPro" id="IPR023214">
    <property type="entry name" value="HAD_sf"/>
</dbReference>
<keyword evidence="12" id="KW-0460">Magnesium</keyword>
<organism evidence="13 14">
    <name type="scientific">Alteromonas aestuariivivens</name>
    <dbReference type="NCBI Taxonomy" id="1938339"/>
    <lineage>
        <taxon>Bacteria</taxon>
        <taxon>Pseudomonadati</taxon>
        <taxon>Pseudomonadota</taxon>
        <taxon>Gammaproteobacteria</taxon>
        <taxon>Alteromonadales</taxon>
        <taxon>Alteromonadaceae</taxon>
        <taxon>Alteromonas/Salinimonas group</taxon>
        <taxon>Alteromonas</taxon>
    </lineage>
</organism>
<dbReference type="NCBIfam" id="TIGR01662">
    <property type="entry name" value="HAD-SF-IIIA"/>
    <property type="match status" value="1"/>
</dbReference>
<evidence type="ECO:0000256" key="6">
    <source>
        <dbReference type="ARBA" id="ARBA00023277"/>
    </source>
</evidence>
<feature type="site" description="Stabilizes the phosphoryl group" evidence="11">
    <location>
        <position position="109"/>
    </location>
</feature>
<dbReference type="CDD" id="cd07503">
    <property type="entry name" value="HAD_HisB-N"/>
    <property type="match status" value="1"/>
</dbReference>
<dbReference type="InterPro" id="IPR004446">
    <property type="entry name" value="Heptose_bisP_phosphatase"/>
</dbReference>
<keyword evidence="5 12" id="KW-0862">Zinc</keyword>
<feature type="site" description="Stabilizes the phosphoryl group" evidence="11">
    <location>
        <position position="51"/>
    </location>
</feature>
<evidence type="ECO:0000256" key="2">
    <source>
        <dbReference type="ARBA" id="ARBA00022490"/>
    </source>
</evidence>
<dbReference type="InterPro" id="IPR036412">
    <property type="entry name" value="HAD-like_sf"/>
</dbReference>
<feature type="binding site" evidence="12">
    <location>
        <position position="107"/>
    </location>
    <ligand>
        <name>Zn(2+)</name>
        <dbReference type="ChEBI" id="CHEBI:29105"/>
    </ligand>
</feature>
<dbReference type="GO" id="GO:0005737">
    <property type="term" value="C:cytoplasm"/>
    <property type="evidence" value="ECO:0007669"/>
    <property type="project" value="UniProtKB-SubCell"/>
</dbReference>
<feature type="active site" description="Nucleophile" evidence="10">
    <location>
        <position position="9"/>
    </location>
</feature>
<sequence>MSNKALFLDRDGIVNEDRGYVGNIKDFAFTDGIFECVRRYQNSGYVPVIVTNQSGIGRGFYSEVQFRELCDWMNGQFELQGVGPLAVYYCPHHPHDAMGEYRRDCHCRKPRPGMLLTAAKELKLNLAESVMVGDSWRDMQAADAAGVKKLIWVNQSEALQPTDLPVIRVDQVKDVPLLT</sequence>
<protein>
    <recommendedName>
        <fullName evidence="7 9">D,D-heptose 1,7-bisphosphate phosphatase</fullName>
        <ecNumber evidence="9">3.1.3.-</ecNumber>
    </recommendedName>
</protein>
<evidence type="ECO:0000256" key="12">
    <source>
        <dbReference type="PIRSR" id="PIRSR004682-4"/>
    </source>
</evidence>
<evidence type="ECO:0000256" key="10">
    <source>
        <dbReference type="PIRSR" id="PIRSR004682-1"/>
    </source>
</evidence>
<dbReference type="NCBIfam" id="TIGR01549">
    <property type="entry name" value="HAD-SF-IA-v1"/>
    <property type="match status" value="1"/>
</dbReference>
<dbReference type="GO" id="GO:0046872">
    <property type="term" value="F:metal ion binding"/>
    <property type="evidence" value="ECO:0007669"/>
    <property type="project" value="UniProtKB-KW"/>
</dbReference>
<evidence type="ECO:0000313" key="14">
    <source>
        <dbReference type="Proteomes" id="UP000256561"/>
    </source>
</evidence>
<dbReference type="EC" id="3.1.3.-" evidence="9"/>
<dbReference type="FunFam" id="3.40.50.1000:FF:000037">
    <property type="entry name" value="D,D-heptose 1,7-bisphosphate phosphatase"/>
    <property type="match status" value="1"/>
</dbReference>
<dbReference type="NCBIfam" id="NF006506">
    <property type="entry name" value="PRK08942.1"/>
    <property type="match status" value="1"/>
</dbReference>
<dbReference type="Proteomes" id="UP000256561">
    <property type="component" value="Unassembled WGS sequence"/>
</dbReference>
<dbReference type="NCBIfam" id="TIGR00213">
    <property type="entry name" value="GmhB_yaeD"/>
    <property type="match status" value="1"/>
</dbReference>
<proteinExistence type="inferred from homology"/>
<evidence type="ECO:0000256" key="4">
    <source>
        <dbReference type="ARBA" id="ARBA00022801"/>
    </source>
</evidence>
<dbReference type="GO" id="GO:0005975">
    <property type="term" value="P:carbohydrate metabolic process"/>
    <property type="evidence" value="ECO:0007669"/>
    <property type="project" value="InterPro"/>
</dbReference>
<dbReference type="OrthoDB" id="9781367at2"/>
<evidence type="ECO:0000256" key="8">
    <source>
        <dbReference type="ARBA" id="ARBA00061616"/>
    </source>
</evidence>
<comment type="cofactor">
    <cofactor evidence="12">
        <name>Zn(2+)</name>
        <dbReference type="ChEBI" id="CHEBI:29105"/>
    </cofactor>
</comment>
<evidence type="ECO:0000313" key="13">
    <source>
        <dbReference type="EMBL" id="RDV26026.1"/>
    </source>
</evidence>
<dbReference type="EMBL" id="QRHA01000005">
    <property type="protein sequence ID" value="RDV26026.1"/>
    <property type="molecule type" value="Genomic_DNA"/>
</dbReference>
<accession>A0A3D8M8U6</accession>
<dbReference type="NCBIfam" id="TIGR01656">
    <property type="entry name" value="Histidinol-ppas"/>
    <property type="match status" value="1"/>
</dbReference>
<dbReference type="PANTHER" id="PTHR42891:SF1">
    <property type="entry name" value="D-GLYCERO-BETA-D-MANNO-HEPTOSE-1,7-BISPHOSPHATE 7-PHOSPHATASE"/>
    <property type="match status" value="1"/>
</dbReference>
<dbReference type="Gene3D" id="3.40.50.1000">
    <property type="entry name" value="HAD superfamily/HAD-like"/>
    <property type="match status" value="1"/>
</dbReference>
<name>A0A3D8M8U6_9ALTE</name>
<feature type="site" description="Contributes to substrate recognition" evidence="11">
    <location>
        <position position="108"/>
    </location>
</feature>
<evidence type="ECO:0000256" key="3">
    <source>
        <dbReference type="ARBA" id="ARBA00022723"/>
    </source>
</evidence>
<evidence type="ECO:0000256" key="11">
    <source>
        <dbReference type="PIRSR" id="PIRSR004682-3"/>
    </source>
</evidence>
<comment type="similarity">
    <text evidence="8 9">Belongs to the gmhB family.</text>
</comment>
<dbReference type="InterPro" id="IPR006549">
    <property type="entry name" value="HAD-SF_hydro_IIIA"/>
</dbReference>
<feature type="binding site" evidence="12">
    <location>
        <position position="90"/>
    </location>
    <ligand>
        <name>Zn(2+)</name>
        <dbReference type="ChEBI" id="CHEBI:29105"/>
    </ligand>
</feature>